<protein>
    <recommendedName>
        <fullName evidence="3">Transposase</fullName>
    </recommendedName>
</protein>
<reference evidence="1 2" key="1">
    <citation type="journal article" date="2021" name="Sci. Rep.">
        <title>The distribution of antibiotic resistance genes in chicken gut microbiota commensals.</title>
        <authorList>
            <person name="Juricova H."/>
            <person name="Matiasovicova J."/>
            <person name="Kubasova T."/>
            <person name="Cejkova D."/>
            <person name="Rychlik I."/>
        </authorList>
    </citation>
    <scope>NUCLEOTIDE SEQUENCE [LARGE SCALE GENOMIC DNA]</scope>
    <source>
        <strain evidence="1 2">An829</strain>
    </source>
</reference>
<dbReference type="EMBL" id="JACJJC010000009">
    <property type="protein sequence ID" value="MBM6704203.1"/>
    <property type="molecule type" value="Genomic_DNA"/>
</dbReference>
<evidence type="ECO:0000313" key="1">
    <source>
        <dbReference type="EMBL" id="MBM6704203.1"/>
    </source>
</evidence>
<accession>A0ABS2DSG0</accession>
<name>A0ABS2DSG0_9BURK</name>
<organism evidence="1 2">
    <name type="scientific">Sutterella massiliensis</name>
    <dbReference type="NCBI Taxonomy" id="1816689"/>
    <lineage>
        <taxon>Bacteria</taxon>
        <taxon>Pseudomonadati</taxon>
        <taxon>Pseudomonadota</taxon>
        <taxon>Betaproteobacteria</taxon>
        <taxon>Burkholderiales</taxon>
        <taxon>Sutterellaceae</taxon>
        <taxon>Sutterella</taxon>
    </lineage>
</organism>
<dbReference type="Proteomes" id="UP000715095">
    <property type="component" value="Unassembled WGS sequence"/>
</dbReference>
<evidence type="ECO:0000313" key="2">
    <source>
        <dbReference type="Proteomes" id="UP000715095"/>
    </source>
</evidence>
<gene>
    <name evidence="1" type="ORF">H6A60_06865</name>
</gene>
<keyword evidence="2" id="KW-1185">Reference proteome</keyword>
<dbReference type="RefSeq" id="WP_205102676.1">
    <property type="nucleotide sequence ID" value="NZ_JACJJC010000009.1"/>
</dbReference>
<proteinExistence type="predicted"/>
<evidence type="ECO:0008006" key="3">
    <source>
        <dbReference type="Google" id="ProtNLM"/>
    </source>
</evidence>
<sequence length="135" mass="15506">MHADDTLSIPQDRFENRCAEYAVLTRSIEAIRQKKCNELTDVGPEIRMVLVIARSLFKAFFRNKVRKKRNGNGMFITSYRAGCIGIKALSKSAPKGVKPRLIGQCRELSKQLVARLTKIRTGHAFFLKERSQYFR</sequence>
<comment type="caution">
    <text evidence="1">The sequence shown here is derived from an EMBL/GenBank/DDBJ whole genome shotgun (WGS) entry which is preliminary data.</text>
</comment>